<sequence>MKSNIYQNIKQSSTNKLAFIDVDNTLTANPWGTEEKDLLDAKLTNQAIALLKKAGYCCILNTSRTEEMCMSSKQYMLSKQHYHFKRPAPQIGMGNDGRRFYIKLEDFYPINLLDLPIIISSSGAKISVLQNEEGYREDMDFYPPCFLSPKDWRKETMLWLSKIKSAFSFSYSPIESEDFFVSQKTDIFPPDYRIQLSFPSVHELIQFSMEMKRQKPLFFLTNDSNPDKHSFILYITPKRGKFEAIEHVISQLIESLLFKKEQDIEILFIGDSFPDFEAGIHNYTHFEAKKTVLLVGGSRLFSYLNDKNQNNFAGIDLTYIKKQLSPSQLSGYYTYTDTITKNIQTVILGDLAFPKAIGPRSIIEFLS</sequence>
<evidence type="ECO:0000313" key="1">
    <source>
        <dbReference type="EMBL" id="PIY72512.1"/>
    </source>
</evidence>
<evidence type="ECO:0000313" key="2">
    <source>
        <dbReference type="Proteomes" id="UP000229401"/>
    </source>
</evidence>
<dbReference type="Proteomes" id="UP000229401">
    <property type="component" value="Unassembled WGS sequence"/>
</dbReference>
<dbReference type="EMBL" id="PFLI01000021">
    <property type="protein sequence ID" value="PIY72512.1"/>
    <property type="molecule type" value="Genomic_DNA"/>
</dbReference>
<reference evidence="2" key="1">
    <citation type="submission" date="2017-09" db="EMBL/GenBank/DDBJ databases">
        <title>Depth-based differentiation of microbial function through sediment-hosted aquifers and enrichment of novel symbionts in the deep terrestrial subsurface.</title>
        <authorList>
            <person name="Probst A.J."/>
            <person name="Ladd B."/>
            <person name="Jarett J.K."/>
            <person name="Geller-Mcgrath D.E."/>
            <person name="Sieber C.M.K."/>
            <person name="Emerson J.B."/>
            <person name="Anantharaman K."/>
            <person name="Thomas B.C."/>
            <person name="Malmstrom R."/>
            <person name="Stieglmeier M."/>
            <person name="Klingl A."/>
            <person name="Woyke T."/>
            <person name="Ryan C.M."/>
            <person name="Banfield J.F."/>
        </authorList>
    </citation>
    <scope>NUCLEOTIDE SEQUENCE [LARGE SCALE GENOMIC DNA]</scope>
</reference>
<organism evidence="1 2">
    <name type="scientific">Candidatus Roizmanbacteria bacterium CG_4_10_14_0_8_um_filter_33_9</name>
    <dbReference type="NCBI Taxonomy" id="1974826"/>
    <lineage>
        <taxon>Bacteria</taxon>
        <taxon>Candidatus Roizmaniibacteriota</taxon>
    </lineage>
</organism>
<proteinExistence type="predicted"/>
<accession>A0A2M7QJL7</accession>
<name>A0A2M7QJL7_9BACT</name>
<evidence type="ECO:0008006" key="3">
    <source>
        <dbReference type="Google" id="ProtNLM"/>
    </source>
</evidence>
<dbReference type="InterPro" id="IPR036412">
    <property type="entry name" value="HAD-like_sf"/>
</dbReference>
<gene>
    <name evidence="1" type="ORF">COY87_00625</name>
</gene>
<comment type="caution">
    <text evidence="1">The sequence shown here is derived from an EMBL/GenBank/DDBJ whole genome shotgun (WGS) entry which is preliminary data.</text>
</comment>
<protein>
    <recommendedName>
        <fullName evidence="3">Sucrose phosphatase-like domain-containing protein</fullName>
    </recommendedName>
</protein>
<dbReference type="AlphaFoldDB" id="A0A2M7QJL7"/>
<dbReference type="SUPFAM" id="SSF56784">
    <property type="entry name" value="HAD-like"/>
    <property type="match status" value="1"/>
</dbReference>